<dbReference type="AlphaFoldDB" id="A0A0F9N860"/>
<protein>
    <submittedName>
        <fullName evidence="1">Uncharacterized protein</fullName>
    </submittedName>
</protein>
<organism evidence="1">
    <name type="scientific">marine sediment metagenome</name>
    <dbReference type="NCBI Taxonomy" id="412755"/>
    <lineage>
        <taxon>unclassified sequences</taxon>
        <taxon>metagenomes</taxon>
        <taxon>ecological metagenomes</taxon>
    </lineage>
</organism>
<sequence>MSVFTTKFGELCEAVLQKVGYLRHKKTQENPMEEVADVSNIFKPENHEHLIGQEWVEDRTGVIYRLVGIVYGSDDWDWLMYPVEGLSKTTQYQWLSCVGSIENFGFTPKEEI</sequence>
<reference evidence="1" key="1">
    <citation type="journal article" date="2015" name="Nature">
        <title>Complex archaea that bridge the gap between prokaryotes and eukaryotes.</title>
        <authorList>
            <person name="Spang A."/>
            <person name="Saw J.H."/>
            <person name="Jorgensen S.L."/>
            <person name="Zaremba-Niedzwiedzka K."/>
            <person name="Martijn J."/>
            <person name="Lind A.E."/>
            <person name="van Eijk R."/>
            <person name="Schleper C."/>
            <person name="Guy L."/>
            <person name="Ettema T.J."/>
        </authorList>
    </citation>
    <scope>NUCLEOTIDE SEQUENCE</scope>
</reference>
<gene>
    <name evidence="1" type="ORF">LCGC14_0999630</name>
</gene>
<name>A0A0F9N860_9ZZZZ</name>
<comment type="caution">
    <text evidence="1">The sequence shown here is derived from an EMBL/GenBank/DDBJ whole genome shotgun (WGS) entry which is preliminary data.</text>
</comment>
<evidence type="ECO:0000313" key="1">
    <source>
        <dbReference type="EMBL" id="KKN14094.1"/>
    </source>
</evidence>
<dbReference type="EMBL" id="LAZR01003853">
    <property type="protein sequence ID" value="KKN14094.1"/>
    <property type="molecule type" value="Genomic_DNA"/>
</dbReference>
<accession>A0A0F9N860</accession>
<proteinExistence type="predicted"/>